<gene>
    <name evidence="2" type="ORF">CTZ24_16125</name>
    <name evidence="1" type="ORF">Q3404_26570</name>
</gene>
<proteinExistence type="predicted"/>
<evidence type="ECO:0000313" key="2">
    <source>
        <dbReference type="EMBL" id="QGR07866.1"/>
    </source>
</evidence>
<organism evidence="2 3">
    <name type="scientific">Pantoea phytobeneficialis</name>
    <dbReference type="NCBI Taxonomy" id="2052056"/>
    <lineage>
        <taxon>Bacteria</taxon>
        <taxon>Pseudomonadati</taxon>
        <taxon>Pseudomonadota</taxon>
        <taxon>Gammaproteobacteria</taxon>
        <taxon>Enterobacterales</taxon>
        <taxon>Erwiniaceae</taxon>
        <taxon>Pantoea</taxon>
    </lineage>
</organism>
<dbReference type="EMBL" id="CP024636">
    <property type="protein sequence ID" value="QGR07866.1"/>
    <property type="molecule type" value="Genomic_DNA"/>
</dbReference>
<reference evidence="3" key="1">
    <citation type="submission" date="2017-11" db="EMBL/GenBank/DDBJ databases">
        <title>Genome sequence of Pantoea sp. MSR2.</title>
        <authorList>
            <person name="Nascimento F.X."/>
        </authorList>
    </citation>
    <scope>NUCLEOTIDE SEQUENCE [LARGE SCALE GENOMIC DNA]</scope>
    <source>
        <strain evidence="3">MSR2</strain>
    </source>
</reference>
<dbReference type="Proteomes" id="UP000424872">
    <property type="component" value="Chromosome"/>
</dbReference>
<sequence length="100" mass="10161">MSNIDIFGVIVADGKLGGSVGSIGAFAGVKVFIDETEYSVNIKGSGELALAPGLKADAGLQVMIKPLVDWFFGYSDDTSSSPMAGDSTIATESATVLVGN</sequence>
<keyword evidence="4" id="KW-1185">Reference proteome</keyword>
<reference evidence="2" key="2">
    <citation type="journal article" date="2020" name="Environ. Microbiol.">
        <title>The extreme plant-growth-promoting properties of Pantoea phytobeneficialis MSR2 revealed by functional and genomic analysis.</title>
        <authorList>
            <person name="Nascimento F.X."/>
            <person name="Hernandez A.G."/>
            <person name="Glick B.R."/>
            <person name="Rossi M.J."/>
        </authorList>
    </citation>
    <scope>NUCLEOTIDE SEQUENCE</scope>
    <source>
        <strain evidence="2">MSR2</strain>
    </source>
</reference>
<dbReference type="RefSeq" id="WP_208724051.1">
    <property type="nucleotide sequence ID" value="NZ_CP024636.1"/>
</dbReference>
<dbReference type="AlphaFoldDB" id="A0AAP9H7C8"/>
<accession>A0AAP9H7C8</accession>
<reference evidence="1" key="3">
    <citation type="submission" date="2023-07" db="EMBL/GenBank/DDBJ databases">
        <title>The extreme plant-growth-promoting properties of Pantoea phytobeneficialis PF55 revealed by functional and genomic analysis.</title>
        <authorList>
            <person name="Nascimento F.X."/>
            <person name="Marcio R.J."/>
        </authorList>
    </citation>
    <scope>NUCLEOTIDE SEQUENCE</scope>
    <source>
        <strain evidence="1">PF55</strain>
    </source>
</reference>
<name>A0AAP9H7C8_9GAMM</name>
<dbReference type="EMBL" id="JAUOOM010000054">
    <property type="protein sequence ID" value="MDO6410134.1"/>
    <property type="molecule type" value="Genomic_DNA"/>
</dbReference>
<dbReference type="Proteomes" id="UP001171299">
    <property type="component" value="Unassembled WGS sequence"/>
</dbReference>
<evidence type="ECO:0000313" key="3">
    <source>
        <dbReference type="Proteomes" id="UP000424872"/>
    </source>
</evidence>
<evidence type="ECO:0000313" key="1">
    <source>
        <dbReference type="EMBL" id="MDO6410134.1"/>
    </source>
</evidence>
<protein>
    <submittedName>
        <fullName evidence="2">Uncharacterized protein</fullName>
    </submittedName>
</protein>
<evidence type="ECO:0000313" key="4">
    <source>
        <dbReference type="Proteomes" id="UP001171299"/>
    </source>
</evidence>
<dbReference type="KEGG" id="ppho:CTZ24_16125"/>